<evidence type="ECO:0000313" key="2">
    <source>
        <dbReference type="Proteomes" id="UP000503399"/>
    </source>
</evidence>
<dbReference type="EMBL" id="LR778114">
    <property type="protein sequence ID" value="CAB1129416.1"/>
    <property type="molecule type" value="Genomic_DNA"/>
</dbReference>
<evidence type="ECO:0000313" key="1">
    <source>
        <dbReference type="EMBL" id="CAB1129416.1"/>
    </source>
</evidence>
<accession>A0A6F8ZI21</accession>
<reference evidence="1 2" key="1">
    <citation type="submission" date="2020-02" db="EMBL/GenBank/DDBJ databases">
        <authorList>
            <person name="Hogendoorn C."/>
        </authorList>
    </citation>
    <scope>NUCLEOTIDE SEQUENCE [LARGE SCALE GENOMIC DNA]</scope>
    <source>
        <strain evidence="1">R501</strain>
    </source>
</reference>
<organism evidence="1 2">
    <name type="scientific">Candidatus Hydrogenisulfobacillus filiaventi</name>
    <dbReference type="NCBI Taxonomy" id="2707344"/>
    <lineage>
        <taxon>Bacteria</taxon>
        <taxon>Bacillati</taxon>
        <taxon>Bacillota</taxon>
        <taxon>Clostridia</taxon>
        <taxon>Eubacteriales</taxon>
        <taxon>Clostridiales Family XVII. Incertae Sedis</taxon>
        <taxon>Candidatus Hydrogenisulfobacillus</taxon>
    </lineage>
</organism>
<gene>
    <name evidence="1" type="ORF">R50_1919</name>
</gene>
<dbReference type="AlphaFoldDB" id="A0A6F8ZI21"/>
<dbReference type="Proteomes" id="UP000503399">
    <property type="component" value="Chromosome"/>
</dbReference>
<keyword evidence="2" id="KW-1185">Reference proteome</keyword>
<sequence length="95" mass="10377">MISTPVAFAADAALYCPECAERLYGPDRSGRLDREGNEVWPMFGAEALDAPAHCDACGRFLPSALAEEGERVVREAISQGTAPEAWLDRWPWLAP</sequence>
<name>A0A6F8ZI21_9FIRM</name>
<proteinExistence type="predicted"/>
<dbReference type="KEGG" id="hfv:R50_1919"/>
<protein>
    <submittedName>
        <fullName evidence="1">Uncharacterized protein</fullName>
    </submittedName>
</protein>